<evidence type="ECO:0000256" key="1">
    <source>
        <dbReference type="SAM" id="MobiDB-lite"/>
    </source>
</evidence>
<reference evidence="2" key="2">
    <citation type="submission" date="2021-04" db="EMBL/GenBank/DDBJ databases">
        <authorList>
            <person name="Gilroy R."/>
        </authorList>
    </citation>
    <scope>NUCLEOTIDE SEQUENCE</scope>
    <source>
        <strain evidence="2">ChiHjej13B12-24818</strain>
    </source>
</reference>
<organism evidence="2 3">
    <name type="scientific">Candidatus Brachybacterium merdavium</name>
    <dbReference type="NCBI Taxonomy" id="2838513"/>
    <lineage>
        <taxon>Bacteria</taxon>
        <taxon>Bacillati</taxon>
        <taxon>Actinomycetota</taxon>
        <taxon>Actinomycetes</taxon>
        <taxon>Micrococcales</taxon>
        <taxon>Dermabacteraceae</taxon>
        <taxon>Brachybacterium</taxon>
    </lineage>
</organism>
<accession>A0A9D2RP54</accession>
<evidence type="ECO:0000313" key="2">
    <source>
        <dbReference type="EMBL" id="HJB09622.1"/>
    </source>
</evidence>
<sequence>MLANVSDHPAHVPAETLSGFQTAAPDLLTDTGVDLREGMELPAHAGVWLRVTPSPVGT</sequence>
<dbReference type="AlphaFoldDB" id="A0A9D2RP54"/>
<feature type="region of interest" description="Disordered" evidence="1">
    <location>
        <begin position="1"/>
        <end position="23"/>
    </location>
</feature>
<proteinExistence type="predicted"/>
<name>A0A9D2RP54_9MICO</name>
<comment type="caution">
    <text evidence="2">The sequence shown here is derived from an EMBL/GenBank/DDBJ whole genome shotgun (WGS) entry which is preliminary data.</text>
</comment>
<dbReference type="EMBL" id="DWZH01000029">
    <property type="protein sequence ID" value="HJB09622.1"/>
    <property type="molecule type" value="Genomic_DNA"/>
</dbReference>
<protein>
    <submittedName>
        <fullName evidence="2">Uncharacterized protein</fullName>
    </submittedName>
</protein>
<reference evidence="2" key="1">
    <citation type="journal article" date="2021" name="PeerJ">
        <title>Extensive microbial diversity within the chicken gut microbiome revealed by metagenomics and culture.</title>
        <authorList>
            <person name="Gilroy R."/>
            <person name="Ravi A."/>
            <person name="Getino M."/>
            <person name="Pursley I."/>
            <person name="Horton D.L."/>
            <person name="Alikhan N.F."/>
            <person name="Baker D."/>
            <person name="Gharbi K."/>
            <person name="Hall N."/>
            <person name="Watson M."/>
            <person name="Adriaenssens E.M."/>
            <person name="Foster-Nyarko E."/>
            <person name="Jarju S."/>
            <person name="Secka A."/>
            <person name="Antonio M."/>
            <person name="Oren A."/>
            <person name="Chaudhuri R.R."/>
            <person name="La Ragione R."/>
            <person name="Hildebrand F."/>
            <person name="Pallen M.J."/>
        </authorList>
    </citation>
    <scope>NUCLEOTIDE SEQUENCE</scope>
    <source>
        <strain evidence="2">ChiHjej13B12-24818</strain>
    </source>
</reference>
<dbReference type="Gene3D" id="2.60.40.1180">
    <property type="entry name" value="Golgi alpha-mannosidase II"/>
    <property type="match status" value="1"/>
</dbReference>
<dbReference type="InterPro" id="IPR013780">
    <property type="entry name" value="Glyco_hydro_b"/>
</dbReference>
<dbReference type="Proteomes" id="UP000823823">
    <property type="component" value="Unassembled WGS sequence"/>
</dbReference>
<evidence type="ECO:0000313" key="3">
    <source>
        <dbReference type="Proteomes" id="UP000823823"/>
    </source>
</evidence>
<gene>
    <name evidence="2" type="ORF">H9786_03665</name>
</gene>